<dbReference type="CDD" id="cd06974">
    <property type="entry name" value="TerD_like"/>
    <property type="match status" value="1"/>
</dbReference>
<dbReference type="AlphaFoldDB" id="A0A372LP79"/>
<evidence type="ECO:0000313" key="3">
    <source>
        <dbReference type="Proteomes" id="UP000264541"/>
    </source>
</evidence>
<evidence type="ECO:0000313" key="2">
    <source>
        <dbReference type="EMBL" id="RFU69022.1"/>
    </source>
</evidence>
<accession>A0A372LP79</accession>
<dbReference type="PANTHER" id="PTHR32097:SF15">
    <property type="entry name" value="STRESS RESPONSE PROTEIN SCP2"/>
    <property type="match status" value="1"/>
</dbReference>
<proteinExistence type="predicted"/>
<dbReference type="EMBL" id="QVTE01000030">
    <property type="protein sequence ID" value="RFU69022.1"/>
    <property type="molecule type" value="Genomic_DNA"/>
</dbReference>
<keyword evidence="3" id="KW-1185">Reference proteome</keyword>
<dbReference type="Pfam" id="PF02342">
    <property type="entry name" value="TerD"/>
    <property type="match status" value="1"/>
</dbReference>
<dbReference type="Proteomes" id="UP000264541">
    <property type="component" value="Unassembled WGS sequence"/>
</dbReference>
<reference evidence="2 3" key="1">
    <citation type="submission" date="2018-08" db="EMBL/GenBank/DDBJ databases">
        <title>Bacillus chawlae sp. nov., Bacillus glennii sp. nov., and Bacillus saganii sp. nov. Isolated from the Vehicle Assembly Building at Kennedy Space Center where the Viking Spacecraft were Assembled.</title>
        <authorList>
            <person name="Seuylemezian A."/>
            <person name="Vaishampayan P."/>
        </authorList>
    </citation>
    <scope>NUCLEOTIDE SEQUENCE [LARGE SCALE GENOMIC DNA]</scope>
    <source>
        <strain evidence="2 3">V47-23a</strain>
    </source>
</reference>
<dbReference type="PANTHER" id="PTHR32097">
    <property type="entry name" value="CAMP-BINDING PROTEIN 1-RELATED"/>
    <property type="match status" value="1"/>
</dbReference>
<dbReference type="OrthoDB" id="4123258at2"/>
<dbReference type="RefSeq" id="WP_117326813.1">
    <property type="nucleotide sequence ID" value="NZ_QVTE01000030.1"/>
</dbReference>
<dbReference type="InterPro" id="IPR003325">
    <property type="entry name" value="TerD"/>
</dbReference>
<gene>
    <name evidence="2" type="ORF">D0469_11130</name>
</gene>
<feature type="domain" description="TerD" evidence="1">
    <location>
        <begin position="1"/>
        <end position="202"/>
    </location>
</feature>
<protein>
    <submittedName>
        <fullName evidence="2">TerD family protein</fullName>
    </submittedName>
</protein>
<sequence length="203" mass="21796">MAISLQKGQKVDLTKGRSGLTSLMVGLGWDPVTPDKPKGLLGGLFGGGGAPNIDCDASVLLLDENGKLTNKNNLIYFGNKTSADGSVRHSGDNLTGDGDGDDEQVVINLNAVSPSIHKMVFVVNIYSAVSRKQDFGMIRNAFIRIVNNSTGEELIHFNLSDNYSGLTSLFAGEIYRHNGEWKFNAVGDGTKDTTITEIANKYI</sequence>
<name>A0A372LP79_9BACI</name>
<dbReference type="Gene3D" id="2.60.60.30">
    <property type="entry name" value="sav2460 like domains"/>
    <property type="match status" value="1"/>
</dbReference>
<comment type="caution">
    <text evidence="2">The sequence shown here is derived from an EMBL/GenBank/DDBJ whole genome shotgun (WGS) entry which is preliminary data.</text>
</comment>
<dbReference type="InterPro" id="IPR051324">
    <property type="entry name" value="Stress/Tellurium_Resist"/>
</dbReference>
<organism evidence="2 3">
    <name type="scientific">Peribacillus saganii</name>
    <dbReference type="NCBI Taxonomy" id="2303992"/>
    <lineage>
        <taxon>Bacteria</taxon>
        <taxon>Bacillati</taxon>
        <taxon>Bacillota</taxon>
        <taxon>Bacilli</taxon>
        <taxon>Bacillales</taxon>
        <taxon>Bacillaceae</taxon>
        <taxon>Peribacillus</taxon>
    </lineage>
</organism>
<evidence type="ECO:0000259" key="1">
    <source>
        <dbReference type="Pfam" id="PF02342"/>
    </source>
</evidence>